<dbReference type="EMBL" id="CAXDID020000052">
    <property type="protein sequence ID" value="CAL6005877.1"/>
    <property type="molecule type" value="Genomic_DNA"/>
</dbReference>
<sequence length="158" mass="18216">MKDLNKHQIQPMNKTNCSNLNWSQLKTSSKNSINNSSSSQVEEENSLTAQKQVHNETVEAKICEPAEPGRESRNVYRRDAQRTSRDMAGDVIWSKWNKIYQQRSPVQLNIEEGTKKFIEEGLDKKLRAVYKIGLIVADQDDDASKLFDNFRPCIHDFT</sequence>
<gene>
    <name evidence="3" type="ORF">HINF_LOCUS19803</name>
    <name evidence="2" type="ORF">HINF_LOCUS20184</name>
</gene>
<organism evidence="2">
    <name type="scientific">Hexamita inflata</name>
    <dbReference type="NCBI Taxonomy" id="28002"/>
    <lineage>
        <taxon>Eukaryota</taxon>
        <taxon>Metamonada</taxon>
        <taxon>Diplomonadida</taxon>
        <taxon>Hexamitidae</taxon>
        <taxon>Hexamitinae</taxon>
        <taxon>Hexamita</taxon>
    </lineage>
</organism>
<proteinExistence type="predicted"/>
<dbReference type="AlphaFoldDB" id="A0AA86P9W1"/>
<reference evidence="3 4" key="2">
    <citation type="submission" date="2024-07" db="EMBL/GenBank/DDBJ databases">
        <authorList>
            <person name="Akdeniz Z."/>
        </authorList>
    </citation>
    <scope>NUCLEOTIDE SEQUENCE [LARGE SCALE GENOMIC DNA]</scope>
</reference>
<keyword evidence="4" id="KW-1185">Reference proteome</keyword>
<evidence type="ECO:0000256" key="1">
    <source>
        <dbReference type="SAM" id="MobiDB-lite"/>
    </source>
</evidence>
<name>A0AA86P9W1_9EUKA</name>
<dbReference type="EMBL" id="CATOUU010000517">
    <property type="protein sequence ID" value="CAI9932539.1"/>
    <property type="molecule type" value="Genomic_DNA"/>
</dbReference>
<evidence type="ECO:0000313" key="3">
    <source>
        <dbReference type="EMBL" id="CAL6005877.1"/>
    </source>
</evidence>
<protein>
    <submittedName>
        <fullName evidence="3">Hypothetical_protein</fullName>
    </submittedName>
</protein>
<evidence type="ECO:0000313" key="2">
    <source>
        <dbReference type="EMBL" id="CAI9932539.1"/>
    </source>
</evidence>
<evidence type="ECO:0000313" key="4">
    <source>
        <dbReference type="Proteomes" id="UP001642409"/>
    </source>
</evidence>
<accession>A0AA86P9W1</accession>
<dbReference type="Proteomes" id="UP001642409">
    <property type="component" value="Unassembled WGS sequence"/>
</dbReference>
<feature type="compositionally biased region" description="Basic and acidic residues" evidence="1">
    <location>
        <begin position="53"/>
        <end position="81"/>
    </location>
</feature>
<reference evidence="2" key="1">
    <citation type="submission" date="2023-06" db="EMBL/GenBank/DDBJ databases">
        <authorList>
            <person name="Kurt Z."/>
        </authorList>
    </citation>
    <scope>NUCLEOTIDE SEQUENCE</scope>
</reference>
<feature type="region of interest" description="Disordered" evidence="1">
    <location>
        <begin position="28"/>
        <end position="81"/>
    </location>
</feature>
<comment type="caution">
    <text evidence="2">The sequence shown here is derived from an EMBL/GenBank/DDBJ whole genome shotgun (WGS) entry which is preliminary data.</text>
</comment>
<feature type="compositionally biased region" description="Low complexity" evidence="1">
    <location>
        <begin position="28"/>
        <end position="40"/>
    </location>
</feature>